<keyword evidence="2" id="KW-0472">Membrane</keyword>
<feature type="compositionally biased region" description="Pro residues" evidence="1">
    <location>
        <begin position="308"/>
        <end position="323"/>
    </location>
</feature>
<dbReference type="PROSITE" id="PS51746">
    <property type="entry name" value="PPM_2"/>
    <property type="match status" value="1"/>
</dbReference>
<dbReference type="EMBL" id="CP116942">
    <property type="protein sequence ID" value="WCO67150.1"/>
    <property type="molecule type" value="Genomic_DNA"/>
</dbReference>
<evidence type="ECO:0000313" key="4">
    <source>
        <dbReference type="EMBL" id="WCO67150.1"/>
    </source>
</evidence>
<dbReference type="SMART" id="SM00331">
    <property type="entry name" value="PP2C_SIG"/>
    <property type="match status" value="1"/>
</dbReference>
<feature type="region of interest" description="Disordered" evidence="1">
    <location>
        <begin position="263"/>
        <end position="334"/>
    </location>
</feature>
<dbReference type="InterPro" id="IPR001932">
    <property type="entry name" value="PPM-type_phosphatase-like_dom"/>
</dbReference>
<feature type="region of interest" description="Disordered" evidence="1">
    <location>
        <begin position="464"/>
        <end position="529"/>
    </location>
</feature>
<feature type="compositionally biased region" description="Low complexity" evidence="1">
    <location>
        <begin position="283"/>
        <end position="297"/>
    </location>
</feature>
<dbReference type="AlphaFoldDB" id="A0AAF0BVV6"/>
<accession>A0AAF0BVV6</accession>
<dbReference type="GO" id="GO:0004722">
    <property type="term" value="F:protein serine/threonine phosphatase activity"/>
    <property type="evidence" value="ECO:0007669"/>
    <property type="project" value="InterPro"/>
</dbReference>
<dbReference type="CDD" id="cd00143">
    <property type="entry name" value="PP2Cc"/>
    <property type="match status" value="1"/>
</dbReference>
<feature type="region of interest" description="Disordered" evidence="1">
    <location>
        <begin position="351"/>
        <end position="374"/>
    </location>
</feature>
<keyword evidence="5" id="KW-1185">Reference proteome</keyword>
<dbReference type="RefSeq" id="WP_272736672.1">
    <property type="nucleotide sequence ID" value="NZ_CP116942.1"/>
</dbReference>
<dbReference type="Proteomes" id="UP001216390">
    <property type="component" value="Chromosome"/>
</dbReference>
<keyword evidence="2" id="KW-1133">Transmembrane helix</keyword>
<keyword evidence="2" id="KW-0812">Transmembrane</keyword>
<dbReference type="KEGG" id="ima:PO878_00235"/>
<proteinExistence type="predicted"/>
<dbReference type="Gene3D" id="3.60.40.10">
    <property type="entry name" value="PPM-type phosphatase domain"/>
    <property type="match status" value="1"/>
</dbReference>
<dbReference type="SUPFAM" id="SSF81606">
    <property type="entry name" value="PP2C-like"/>
    <property type="match status" value="1"/>
</dbReference>
<dbReference type="PANTHER" id="PTHR47992">
    <property type="entry name" value="PROTEIN PHOSPHATASE"/>
    <property type="match status" value="1"/>
</dbReference>
<feature type="compositionally biased region" description="Low complexity" evidence="1">
    <location>
        <begin position="500"/>
        <end position="529"/>
    </location>
</feature>
<name>A0AAF0BVV6_9ACTN</name>
<evidence type="ECO:0000256" key="2">
    <source>
        <dbReference type="SAM" id="Phobius"/>
    </source>
</evidence>
<sequence length="529" mass="54733">MTTFRAGAASDVGQIRSNNQDSKLVVESTSVFAVADGMGGHQGGEVASAIAVETLEAVITEPTVDTLVEAVKEANRRIFARAADDDELRGMGTTLVAIALVNQEADEEEVAWVNVGDSRVYLLRDDELNQLSQDHSLVEDLRRGGQLSEEEAAVHPQRNILTRALGIDEAVQVDTDSVMPFVGDRFLLCSDGLFNEVERPVIIDVLRSVEDPDAAAAELVRLANEGGGRDNITCVVVDVTDDGGRAVRAREAAAAAAASAAAARAEAGEDPTLPPLGDGEGPDGAAPTTATVETPATQGDPAVADGDPTPPAGLPAAPPPVTEPDPDAATAPAAGDDVTEAFAAPVVAGASGATYPDADDAPDSSTDPDDLPFGRTTEDVFADLDSAGGRHWVLTALGAVVVLALVLGGAYLAGSWYAGRTYFLTAQDGEVQIYRGQPGGFLVFDPSLEEASGVAIEDLTADERAEVEAEPEFDSLQDARTQVNTLQTSAEQRADEEEAPTTTTTEAPTTTTRPGASTTTSPTTTTEGP</sequence>
<organism evidence="4 5">
    <name type="scientific">Iamia majanohamensis</name>
    <dbReference type="NCBI Taxonomy" id="467976"/>
    <lineage>
        <taxon>Bacteria</taxon>
        <taxon>Bacillati</taxon>
        <taxon>Actinomycetota</taxon>
        <taxon>Acidimicrobiia</taxon>
        <taxon>Acidimicrobiales</taxon>
        <taxon>Iamiaceae</taxon>
        <taxon>Iamia</taxon>
    </lineage>
</organism>
<reference evidence="4" key="1">
    <citation type="submission" date="2023-01" db="EMBL/GenBank/DDBJ databases">
        <title>The diversity of Class Acidimicrobiia in South China Sea sediment environments and the proposal of Iamia marina sp. nov., a novel species of the genus Iamia.</title>
        <authorList>
            <person name="He Y."/>
            <person name="Tian X."/>
        </authorList>
    </citation>
    <scope>NUCLEOTIDE SEQUENCE</scope>
    <source>
        <strain evidence="4">DSM 19957</strain>
    </source>
</reference>
<feature type="compositionally biased region" description="Polar residues" evidence="1">
    <location>
        <begin position="478"/>
        <end position="491"/>
    </location>
</feature>
<protein>
    <submittedName>
        <fullName evidence="4">Stp1/IreP family PP2C-type Ser/Thr phosphatase</fullName>
    </submittedName>
</protein>
<dbReference type="Pfam" id="PF13672">
    <property type="entry name" value="PP2C_2"/>
    <property type="match status" value="1"/>
</dbReference>
<evidence type="ECO:0000313" key="5">
    <source>
        <dbReference type="Proteomes" id="UP001216390"/>
    </source>
</evidence>
<dbReference type="NCBIfam" id="NF033484">
    <property type="entry name" value="Stp1_PP2C_phos"/>
    <property type="match status" value="1"/>
</dbReference>
<gene>
    <name evidence="4" type="ORF">PO878_00235</name>
</gene>
<feature type="domain" description="PPM-type phosphatase" evidence="3">
    <location>
        <begin position="5"/>
        <end position="239"/>
    </location>
</feature>
<feature type="compositionally biased region" description="Acidic residues" evidence="1">
    <location>
        <begin position="357"/>
        <end position="370"/>
    </location>
</feature>
<feature type="transmembrane region" description="Helical" evidence="2">
    <location>
        <begin position="392"/>
        <end position="413"/>
    </location>
</feature>
<evidence type="ECO:0000259" key="3">
    <source>
        <dbReference type="PROSITE" id="PS51746"/>
    </source>
</evidence>
<dbReference type="InterPro" id="IPR036457">
    <property type="entry name" value="PPM-type-like_dom_sf"/>
</dbReference>
<dbReference type="SMART" id="SM00332">
    <property type="entry name" value="PP2Cc"/>
    <property type="match status" value="1"/>
</dbReference>
<evidence type="ECO:0000256" key="1">
    <source>
        <dbReference type="SAM" id="MobiDB-lite"/>
    </source>
</evidence>
<dbReference type="InterPro" id="IPR015655">
    <property type="entry name" value="PP2C"/>
</dbReference>